<dbReference type="NCBIfam" id="TIGR00237">
    <property type="entry name" value="xseA"/>
    <property type="match status" value="1"/>
</dbReference>
<keyword evidence="2 5" id="KW-0540">Nuclease</keyword>
<dbReference type="EMBL" id="OUNC01000016">
    <property type="protein sequence ID" value="SPP28571.1"/>
    <property type="molecule type" value="Genomic_DNA"/>
</dbReference>
<dbReference type="EC" id="3.1.11.6" evidence="5"/>
<evidence type="ECO:0000313" key="11">
    <source>
        <dbReference type="Proteomes" id="UP000270190"/>
    </source>
</evidence>
<comment type="similarity">
    <text evidence="5 6">Belongs to the XseA family.</text>
</comment>
<dbReference type="InterPro" id="IPR003753">
    <property type="entry name" value="Exonuc_VII_L"/>
</dbReference>
<dbReference type="InterPro" id="IPR020579">
    <property type="entry name" value="Exonuc_VII_lsu_C"/>
</dbReference>
<feature type="coiled-coil region" evidence="7">
    <location>
        <begin position="353"/>
        <end position="380"/>
    </location>
</feature>
<organism evidence="10 11">
    <name type="scientific">Brochothrix thermosphacta</name>
    <name type="common">Microbacterium thermosphactum</name>
    <dbReference type="NCBI Taxonomy" id="2756"/>
    <lineage>
        <taxon>Bacteria</taxon>
        <taxon>Bacillati</taxon>
        <taxon>Bacillota</taxon>
        <taxon>Bacilli</taxon>
        <taxon>Bacillales</taxon>
        <taxon>Listeriaceae</taxon>
        <taxon>Brochothrix</taxon>
    </lineage>
</organism>
<evidence type="ECO:0000313" key="10">
    <source>
        <dbReference type="EMBL" id="SPP28571.1"/>
    </source>
</evidence>
<evidence type="ECO:0000256" key="7">
    <source>
        <dbReference type="SAM" id="Coils"/>
    </source>
</evidence>
<dbReference type="InterPro" id="IPR025824">
    <property type="entry name" value="OB-fold_nuc-bd_dom"/>
</dbReference>
<dbReference type="GO" id="GO:0003676">
    <property type="term" value="F:nucleic acid binding"/>
    <property type="evidence" value="ECO:0007669"/>
    <property type="project" value="InterPro"/>
</dbReference>
<dbReference type="GO" id="GO:0005737">
    <property type="term" value="C:cytoplasm"/>
    <property type="evidence" value="ECO:0007669"/>
    <property type="project" value="UniProtKB-SubCell"/>
</dbReference>
<feature type="domain" description="Exonuclease VII large subunit C-terminal" evidence="8">
    <location>
        <begin position="125"/>
        <end position="439"/>
    </location>
</feature>
<comment type="subcellular location">
    <subcellularLocation>
        <location evidence="5 6">Cytoplasm</location>
    </subcellularLocation>
</comment>
<reference evidence="11" key="1">
    <citation type="submission" date="2018-04" db="EMBL/GenBank/DDBJ databases">
        <authorList>
            <person name="Illikoud N."/>
        </authorList>
    </citation>
    <scope>NUCLEOTIDE SEQUENCE [LARGE SCALE GENOMIC DNA]</scope>
</reference>
<keyword evidence="3 5" id="KW-0378">Hydrolase</keyword>
<dbReference type="GO" id="GO:0008855">
    <property type="term" value="F:exodeoxyribonuclease VII activity"/>
    <property type="evidence" value="ECO:0007669"/>
    <property type="project" value="UniProtKB-UniRule"/>
</dbReference>
<dbReference type="GO" id="GO:0006308">
    <property type="term" value="P:DNA catabolic process"/>
    <property type="evidence" value="ECO:0007669"/>
    <property type="project" value="UniProtKB-UniRule"/>
</dbReference>
<keyword evidence="4 5" id="KW-0269">Exonuclease</keyword>
<evidence type="ECO:0000256" key="4">
    <source>
        <dbReference type="ARBA" id="ARBA00022839"/>
    </source>
</evidence>
<dbReference type="AlphaFoldDB" id="A0A2X0S9E8"/>
<comment type="catalytic activity">
    <reaction evidence="5 6">
        <text>Exonucleolytic cleavage in either 5'- to 3'- or 3'- to 5'-direction to yield nucleoside 5'-phosphates.</text>
        <dbReference type="EC" id="3.1.11.6"/>
    </reaction>
</comment>
<evidence type="ECO:0000259" key="8">
    <source>
        <dbReference type="Pfam" id="PF02601"/>
    </source>
</evidence>
<dbReference type="PANTHER" id="PTHR30008:SF0">
    <property type="entry name" value="EXODEOXYRIBONUCLEASE 7 LARGE SUBUNIT"/>
    <property type="match status" value="1"/>
</dbReference>
<dbReference type="Pfam" id="PF02601">
    <property type="entry name" value="Exonuc_VII_L"/>
    <property type="match status" value="1"/>
</dbReference>
<gene>
    <name evidence="5 10" type="primary">xseA</name>
    <name evidence="10" type="ORF">BTBSAS_230029</name>
</gene>
<dbReference type="PANTHER" id="PTHR30008">
    <property type="entry name" value="EXODEOXYRIBONUCLEASE 7 LARGE SUBUNIT"/>
    <property type="match status" value="1"/>
</dbReference>
<evidence type="ECO:0000256" key="5">
    <source>
        <dbReference type="HAMAP-Rule" id="MF_00378"/>
    </source>
</evidence>
<evidence type="ECO:0000256" key="1">
    <source>
        <dbReference type="ARBA" id="ARBA00022490"/>
    </source>
</evidence>
<evidence type="ECO:0000256" key="2">
    <source>
        <dbReference type="ARBA" id="ARBA00022722"/>
    </source>
</evidence>
<feature type="domain" description="OB-fold nucleic acid binding" evidence="9">
    <location>
        <begin position="6"/>
        <end position="101"/>
    </location>
</feature>
<dbReference type="Proteomes" id="UP000270190">
    <property type="component" value="Unassembled WGS sequence"/>
</dbReference>
<dbReference type="RefSeq" id="WP_183117376.1">
    <property type="nucleotide sequence ID" value="NZ_CBCPKC010000009.1"/>
</dbReference>
<dbReference type="GO" id="GO:0009318">
    <property type="term" value="C:exodeoxyribonuclease VII complex"/>
    <property type="evidence" value="ECO:0007669"/>
    <property type="project" value="UniProtKB-UniRule"/>
</dbReference>
<accession>A0A2X0S9E8</accession>
<evidence type="ECO:0000256" key="3">
    <source>
        <dbReference type="ARBA" id="ARBA00022801"/>
    </source>
</evidence>
<keyword evidence="7" id="KW-0175">Coiled coil</keyword>
<evidence type="ECO:0000259" key="9">
    <source>
        <dbReference type="Pfam" id="PF13742"/>
    </source>
</evidence>
<dbReference type="HAMAP" id="MF_00378">
    <property type="entry name" value="Exonuc_7_L"/>
    <property type="match status" value="1"/>
</dbReference>
<comment type="function">
    <text evidence="5">Bidirectionally degrades single-stranded DNA into large acid-insoluble oligonucleotides, which are then degraded further into small acid-soluble oligonucleotides.</text>
</comment>
<evidence type="ECO:0000256" key="6">
    <source>
        <dbReference type="RuleBase" id="RU004355"/>
    </source>
</evidence>
<comment type="subunit">
    <text evidence="5">Heterooligomer composed of large and small subunits.</text>
</comment>
<dbReference type="Pfam" id="PF13742">
    <property type="entry name" value="tRNA_anti_2"/>
    <property type="match status" value="1"/>
</dbReference>
<protein>
    <recommendedName>
        <fullName evidence="5">Exodeoxyribonuclease 7 large subunit</fullName>
        <ecNumber evidence="5">3.1.11.6</ecNumber>
    </recommendedName>
    <alternativeName>
        <fullName evidence="5">Exodeoxyribonuclease VII large subunit</fullName>
        <shortName evidence="5">Exonuclease VII large subunit</shortName>
    </alternativeName>
</protein>
<name>A0A2X0S9E8_BROTH</name>
<dbReference type="CDD" id="cd04489">
    <property type="entry name" value="ExoVII_LU_OBF"/>
    <property type="match status" value="1"/>
</dbReference>
<proteinExistence type="inferred from homology"/>
<sequence>MSANYLSVTLLTGYIARKFSSDPYLKKVYVQGEISNFKRQASGHLYLTIKDEKAQIRAVMFAKAAQKINFQPEDGMKVLIQGRVDVFERGGNYQFYVEDMQPDGVGALFVRFEQLKKSLTEQGVFNVSHKLVLPTYPKRIGVITSPTGAAVRDIITTLKRRSPQTEIVLFPAAVQGDKAIDEISHQIKRAGVFSPEIDVLIVGRGGGSIEDLWAFNEEKVVRAIYESRIPIISAVGHETDTTLSDYAADYRAPTPTAAAEIAVRQTVDILTNVLTTQQQLAQSMKHIISMKNQRLLVHRNALAAHQPQRIIEQNYQRIDNYKQRLSNLLEGKVSQQKFALERVNWRLLQASPADRIQRYHEKWENQSQQLTKNYRKQIDDKRLALAHVVEKIEAVSPMQVMKRGFSLIETQQHKMVKSVEEVAINETLQIRLSDGIIKATVTDKEMASNE</sequence>
<keyword evidence="1 5" id="KW-0963">Cytoplasm</keyword>